<dbReference type="Proteomes" id="UP001497453">
    <property type="component" value="Chromosome 2"/>
</dbReference>
<protein>
    <submittedName>
        <fullName evidence="4">Uncharacterized protein</fullName>
    </submittedName>
</protein>
<organism evidence="4 5">
    <name type="scientific">Somion occarium</name>
    <dbReference type="NCBI Taxonomy" id="3059160"/>
    <lineage>
        <taxon>Eukaryota</taxon>
        <taxon>Fungi</taxon>
        <taxon>Dikarya</taxon>
        <taxon>Basidiomycota</taxon>
        <taxon>Agaricomycotina</taxon>
        <taxon>Agaricomycetes</taxon>
        <taxon>Polyporales</taxon>
        <taxon>Cerrenaceae</taxon>
        <taxon>Somion</taxon>
    </lineage>
</organism>
<feature type="coiled-coil region" evidence="1">
    <location>
        <begin position="98"/>
        <end position="128"/>
    </location>
</feature>
<sequence length="246" mass="27344">MKQVNNITASSPPSTSQLGVSNAIDRPRRPINPLIHIAILTSILATVGLIPYVAVRRHALSLHRKLGDLGVANAAIKRDLKVLISESTLRQQQHSRVLSLLEKTRAELQDVKAEAHKQDAARVEAEEKTKKDVKALLAENQKIRMQIGAIGGLGEVLALIAAFMQEIEIKQGLPLSRNEDTRGYERIRKIALDLNNVWEKVCPLTVCSDSCGSVQNWSGYEGLHGCYSSWHGEELCKQILQCRMYH</sequence>
<proteinExistence type="predicted"/>
<dbReference type="EMBL" id="OZ037945">
    <property type="protein sequence ID" value="CAL1700630.1"/>
    <property type="molecule type" value="Genomic_DNA"/>
</dbReference>
<evidence type="ECO:0000256" key="1">
    <source>
        <dbReference type="SAM" id="Coils"/>
    </source>
</evidence>
<keyword evidence="3" id="KW-0472">Membrane</keyword>
<evidence type="ECO:0000313" key="5">
    <source>
        <dbReference type="Proteomes" id="UP001497453"/>
    </source>
</evidence>
<feature type="compositionally biased region" description="Polar residues" evidence="2">
    <location>
        <begin position="1"/>
        <end position="20"/>
    </location>
</feature>
<accession>A0ABP1CYB7</accession>
<feature type="region of interest" description="Disordered" evidence="2">
    <location>
        <begin position="1"/>
        <end position="23"/>
    </location>
</feature>
<evidence type="ECO:0000256" key="2">
    <source>
        <dbReference type="SAM" id="MobiDB-lite"/>
    </source>
</evidence>
<keyword evidence="3" id="KW-0812">Transmembrane</keyword>
<gene>
    <name evidence="4" type="ORF">GFSPODELE1_LOCUS3226</name>
</gene>
<evidence type="ECO:0000256" key="3">
    <source>
        <dbReference type="SAM" id="Phobius"/>
    </source>
</evidence>
<feature type="transmembrane region" description="Helical" evidence="3">
    <location>
        <begin position="34"/>
        <end position="55"/>
    </location>
</feature>
<keyword evidence="3" id="KW-1133">Transmembrane helix</keyword>
<keyword evidence="1" id="KW-0175">Coiled coil</keyword>
<name>A0ABP1CYB7_9APHY</name>
<evidence type="ECO:0000313" key="4">
    <source>
        <dbReference type="EMBL" id="CAL1700630.1"/>
    </source>
</evidence>
<keyword evidence="5" id="KW-1185">Reference proteome</keyword>
<reference evidence="5" key="1">
    <citation type="submission" date="2024-04" db="EMBL/GenBank/DDBJ databases">
        <authorList>
            <person name="Shaw F."/>
            <person name="Minotto A."/>
        </authorList>
    </citation>
    <scope>NUCLEOTIDE SEQUENCE [LARGE SCALE GENOMIC DNA]</scope>
</reference>